<feature type="active site" description="Charge relay system" evidence="4">
    <location>
        <position position="229"/>
    </location>
</feature>
<evidence type="ECO:0000259" key="8">
    <source>
        <dbReference type="Pfam" id="PF18962"/>
    </source>
</evidence>
<evidence type="ECO:0000313" key="9">
    <source>
        <dbReference type="EMBL" id="GHB53843.1"/>
    </source>
</evidence>
<dbReference type="RefSeq" id="WP_189586740.1">
    <property type="nucleotide sequence ID" value="NZ_BMYF01000041.1"/>
</dbReference>
<dbReference type="InterPro" id="IPR026444">
    <property type="entry name" value="Secre_tail"/>
</dbReference>
<name>A0A8J3G7V9_9BACT</name>
<comment type="caution">
    <text evidence="9">The sequence shown here is derived from an EMBL/GenBank/DDBJ whole genome shotgun (WGS) entry which is preliminary data.</text>
</comment>
<dbReference type="Gene3D" id="3.40.50.200">
    <property type="entry name" value="Peptidase S8/S53 domain"/>
    <property type="match status" value="1"/>
</dbReference>
<proteinExistence type="inferred from homology"/>
<keyword evidence="3 4" id="KW-0720">Serine protease</keyword>
<evidence type="ECO:0000256" key="6">
    <source>
        <dbReference type="SAM" id="SignalP"/>
    </source>
</evidence>
<dbReference type="GO" id="GO:0016020">
    <property type="term" value="C:membrane"/>
    <property type="evidence" value="ECO:0007669"/>
    <property type="project" value="TreeGrafter"/>
</dbReference>
<feature type="domain" description="Peptidase S8/S53" evidence="7">
    <location>
        <begin position="223"/>
        <end position="520"/>
    </location>
</feature>
<reference evidence="9" key="1">
    <citation type="journal article" date="2014" name="Int. J. Syst. Evol. Microbiol.">
        <title>Complete genome sequence of Corynebacterium casei LMG S-19264T (=DSM 44701T), isolated from a smear-ripened cheese.</title>
        <authorList>
            <consortium name="US DOE Joint Genome Institute (JGI-PGF)"/>
            <person name="Walter F."/>
            <person name="Albersmeier A."/>
            <person name="Kalinowski J."/>
            <person name="Ruckert C."/>
        </authorList>
    </citation>
    <scope>NUCLEOTIDE SEQUENCE</scope>
    <source>
        <strain evidence="9">KCTC 23224</strain>
    </source>
</reference>
<dbReference type="PROSITE" id="PS51892">
    <property type="entry name" value="SUBTILASE"/>
    <property type="match status" value="1"/>
</dbReference>
<gene>
    <name evidence="9" type="ORF">GCM10008106_37680</name>
</gene>
<dbReference type="GO" id="GO:0016485">
    <property type="term" value="P:protein processing"/>
    <property type="evidence" value="ECO:0007669"/>
    <property type="project" value="TreeGrafter"/>
</dbReference>
<accession>A0A8J3G7V9</accession>
<protein>
    <recommendedName>
        <fullName evidence="11">Por secretion system C-terminal sorting domain-containing protein</fullName>
    </recommendedName>
</protein>
<evidence type="ECO:0000256" key="5">
    <source>
        <dbReference type="RuleBase" id="RU003355"/>
    </source>
</evidence>
<dbReference type="PRINTS" id="PR00723">
    <property type="entry name" value="SUBTILISIN"/>
</dbReference>
<feature type="signal peptide" evidence="6">
    <location>
        <begin position="1"/>
        <end position="20"/>
    </location>
</feature>
<keyword evidence="2 4" id="KW-0378">Hydrolase</keyword>
<dbReference type="PANTHER" id="PTHR42884">
    <property type="entry name" value="PROPROTEIN CONVERTASE SUBTILISIN/KEXIN-RELATED"/>
    <property type="match status" value="1"/>
</dbReference>
<keyword evidence="1 4" id="KW-0645">Protease</keyword>
<dbReference type="Proteomes" id="UP000642809">
    <property type="component" value="Unassembled WGS sequence"/>
</dbReference>
<dbReference type="InterPro" id="IPR023827">
    <property type="entry name" value="Peptidase_S8_Asp-AS"/>
</dbReference>
<reference evidence="9" key="2">
    <citation type="submission" date="2020-09" db="EMBL/GenBank/DDBJ databases">
        <authorList>
            <person name="Sun Q."/>
            <person name="Kim S."/>
        </authorList>
    </citation>
    <scope>NUCLEOTIDE SEQUENCE</scope>
    <source>
        <strain evidence="9">KCTC 23224</strain>
    </source>
</reference>
<dbReference type="Pfam" id="PF18962">
    <property type="entry name" value="Por_Secre_tail"/>
    <property type="match status" value="1"/>
</dbReference>
<dbReference type="AlphaFoldDB" id="A0A8J3G7V9"/>
<keyword evidence="10" id="KW-1185">Reference proteome</keyword>
<dbReference type="SUPFAM" id="SSF52743">
    <property type="entry name" value="Subtilisin-like"/>
    <property type="match status" value="1"/>
</dbReference>
<dbReference type="NCBIfam" id="TIGR04183">
    <property type="entry name" value="Por_Secre_tail"/>
    <property type="match status" value="1"/>
</dbReference>
<dbReference type="InterPro" id="IPR023828">
    <property type="entry name" value="Peptidase_S8_Ser-AS"/>
</dbReference>
<evidence type="ECO:0000313" key="10">
    <source>
        <dbReference type="Proteomes" id="UP000642809"/>
    </source>
</evidence>
<evidence type="ECO:0000256" key="2">
    <source>
        <dbReference type="ARBA" id="ARBA00022801"/>
    </source>
</evidence>
<evidence type="ECO:0008006" key="11">
    <source>
        <dbReference type="Google" id="ProtNLM"/>
    </source>
</evidence>
<dbReference type="InterPro" id="IPR000209">
    <property type="entry name" value="Peptidase_S8/S53_dom"/>
</dbReference>
<keyword evidence="6" id="KW-0732">Signal</keyword>
<evidence type="ECO:0000259" key="7">
    <source>
        <dbReference type="Pfam" id="PF00082"/>
    </source>
</evidence>
<organism evidence="9 10">
    <name type="scientific">Mongoliitalea lutea</name>
    <dbReference type="NCBI Taxonomy" id="849756"/>
    <lineage>
        <taxon>Bacteria</taxon>
        <taxon>Pseudomonadati</taxon>
        <taxon>Bacteroidota</taxon>
        <taxon>Cytophagia</taxon>
        <taxon>Cytophagales</taxon>
        <taxon>Cyclobacteriaceae</taxon>
        <taxon>Mongoliitalea</taxon>
    </lineage>
</organism>
<sequence length="803" mass="86439">MYRKLIVLIIASFFSSYLNAQENSLYYYGYKTKYVLTTDSSHSVLIPKDERLIKDISDLPESVRNLKNLTSIVNRKEFLVEISDKSIIKNQDIKDFDVIPIMFHKENLMIPTGLINLLPKEGSKIDDISAVTDYKFTIVKKNDYGSLMIKPDNVSDLFLLSNQIYESGLVEWCEPDFLVSIVKHQSVTPTDPLFPQQYYLNQPNNIDINAPQAWAISRGVQPVRVAVIDDGVEAHEDLAGRVVPGFTSPNNNGGGAPVNNPPPGVVLGHGQACAGILGATHDNVGISGVFPGSTIVPINIFTNWIFNPFTGLFQSVITFENAAAAINWAFNPNGGNADVISNSWGFAGTDFPNSGPVINAINNAQNNGRVRNGVALGVPVIFSSGNFHPTPGCGFPDCFNGVAFPANVNGVITVGAIDRNGAIWNYSSRGPQMDLVAPTGNVNNLGDLVTTDRMGNLGYNNGNYTFTFGGTSGAAPQVAGAAALMISVNPNLTLTQIRNILRNTATDMGPSGFDNTFGYGRLNLEAALKASLPTIIGNSLLCTSNNNYTPSFAIPNTTASWQVTPPGFFATGGGAATSGNGTTATLRAASNFGGQATIEFTFTGPLGQANVRRNIWVGTPHITNMRVNNQPVFPSQSVSLCPGNHWLNVTPVGGNAGAATWTVPQGVPHWIGNNTMDFTFPSNMSSITISARSSNSCGQGVNYNFFLMRQNWNCPSSFAVVAYPNPTSDVLNIEMIPLSHDVSKDDAPIIYSAILLNSDGREVSKGFREGSKIVFDVSHLKRGVYFIHVIVDGEMIREQIVIE</sequence>
<feature type="active site" description="Charge relay system" evidence="4">
    <location>
        <position position="269"/>
    </location>
</feature>
<dbReference type="PROSITE" id="PS00138">
    <property type="entry name" value="SUBTILASE_SER"/>
    <property type="match status" value="1"/>
</dbReference>
<feature type="chain" id="PRO_5035294316" description="Por secretion system C-terminal sorting domain-containing protein" evidence="6">
    <location>
        <begin position="21"/>
        <end position="803"/>
    </location>
</feature>
<dbReference type="Pfam" id="PF00082">
    <property type="entry name" value="Peptidase_S8"/>
    <property type="match status" value="1"/>
</dbReference>
<feature type="active site" description="Charge relay system" evidence="4">
    <location>
        <position position="472"/>
    </location>
</feature>
<dbReference type="PANTHER" id="PTHR42884:SF14">
    <property type="entry name" value="NEUROENDOCRINE CONVERTASE 1"/>
    <property type="match status" value="1"/>
</dbReference>
<dbReference type="EMBL" id="BMYF01000041">
    <property type="protein sequence ID" value="GHB53843.1"/>
    <property type="molecule type" value="Genomic_DNA"/>
</dbReference>
<dbReference type="InterPro" id="IPR015500">
    <property type="entry name" value="Peptidase_S8_subtilisin-rel"/>
</dbReference>
<evidence type="ECO:0000256" key="1">
    <source>
        <dbReference type="ARBA" id="ARBA00022670"/>
    </source>
</evidence>
<feature type="domain" description="Secretion system C-terminal sorting" evidence="8">
    <location>
        <begin position="723"/>
        <end position="802"/>
    </location>
</feature>
<dbReference type="InterPro" id="IPR036852">
    <property type="entry name" value="Peptidase_S8/S53_dom_sf"/>
</dbReference>
<evidence type="ECO:0000256" key="3">
    <source>
        <dbReference type="ARBA" id="ARBA00022825"/>
    </source>
</evidence>
<dbReference type="PROSITE" id="PS00136">
    <property type="entry name" value="SUBTILASE_ASP"/>
    <property type="match status" value="1"/>
</dbReference>
<dbReference type="GO" id="GO:0004252">
    <property type="term" value="F:serine-type endopeptidase activity"/>
    <property type="evidence" value="ECO:0007669"/>
    <property type="project" value="UniProtKB-UniRule"/>
</dbReference>
<comment type="similarity">
    <text evidence="4 5">Belongs to the peptidase S8 family.</text>
</comment>
<evidence type="ECO:0000256" key="4">
    <source>
        <dbReference type="PROSITE-ProRule" id="PRU01240"/>
    </source>
</evidence>